<dbReference type="STRING" id="1664694.A0A0N1HBQ7"/>
<keyword evidence="5" id="KW-1185">Reference proteome</keyword>
<proteinExistence type="inferred from homology"/>
<sequence>MTHIVLNQDLAKTLKDRVIVLTGGSTGIGRAAVELFHSYGAKVMFGDVNDELGKGLATQLGSSVEYRHCNATSYADQLALFAEAEKAFGKVDVVCANAGVGVHADIFAPDADWQTEPSMIEIDVNLKGVLFSARIGMGYLRKNGGGDLILTSSIAGWKECSHLVTYTASKHGVIGFMRGLYQQAWEEKITVNVLCPWMTKTRMVLGIEVGWRKLGLPENEAIDVARAMVICASANRGPAGQSHGGAVSPFTGKILHIAGGEAYEIEDNIQRLEPQWLGESNSAVLAKGQAFLADPHTSWDADAQKTGAQVGTQEVFVSPVHATATA</sequence>
<dbReference type="VEuPathDB" id="FungiDB:AB675_9342"/>
<comment type="caution">
    <text evidence="4">The sequence shown here is derived from an EMBL/GenBank/DDBJ whole genome shotgun (WGS) entry which is preliminary data.</text>
</comment>
<dbReference type="PANTHER" id="PTHR43180:SF86">
    <property type="entry name" value="DEHYDROGENASE, PUTATIVE (AFU_ORTHOLOGUE AFUA_3G00290)-RELATED"/>
    <property type="match status" value="1"/>
</dbReference>
<comment type="similarity">
    <text evidence="1 3">Belongs to the short-chain dehydrogenases/reductases (SDR) family.</text>
</comment>
<dbReference type="RefSeq" id="XP_018001500.1">
    <property type="nucleotide sequence ID" value="XM_018149867.1"/>
</dbReference>
<dbReference type="PRINTS" id="PR00081">
    <property type="entry name" value="GDHRDH"/>
</dbReference>
<accession>A0A0N1HBQ7</accession>
<dbReference type="PANTHER" id="PTHR43180">
    <property type="entry name" value="3-OXOACYL-(ACYL-CARRIER-PROTEIN) REDUCTASE (AFU_ORTHOLOGUE AFUA_6G11210)"/>
    <property type="match status" value="1"/>
</dbReference>
<dbReference type="Pfam" id="PF00106">
    <property type="entry name" value="adh_short"/>
    <property type="match status" value="1"/>
</dbReference>
<protein>
    <submittedName>
        <fullName evidence="4">Tropinone-like 1</fullName>
    </submittedName>
</protein>
<dbReference type="InterPro" id="IPR036291">
    <property type="entry name" value="NAD(P)-bd_dom_sf"/>
</dbReference>
<dbReference type="Gene3D" id="3.40.50.720">
    <property type="entry name" value="NAD(P)-binding Rossmann-like Domain"/>
    <property type="match status" value="1"/>
</dbReference>
<gene>
    <name evidence="4" type="ORF">AB675_9342</name>
</gene>
<dbReference type="GeneID" id="28741747"/>
<name>A0A0N1HBQ7_9EURO</name>
<reference evidence="4 5" key="1">
    <citation type="submission" date="2015-06" db="EMBL/GenBank/DDBJ databases">
        <title>Draft genome of the ant-associated black yeast Phialophora attae CBS 131958.</title>
        <authorList>
            <person name="Moreno L.F."/>
            <person name="Stielow B.J."/>
            <person name="de Hoog S."/>
            <person name="Vicente V.A."/>
            <person name="Weiss V.A."/>
            <person name="de Vries M."/>
            <person name="Cruz L.M."/>
            <person name="Souza E.M."/>
        </authorList>
    </citation>
    <scope>NUCLEOTIDE SEQUENCE [LARGE SCALE GENOMIC DNA]</scope>
    <source>
        <strain evidence="4 5">CBS 131958</strain>
    </source>
</reference>
<keyword evidence="2" id="KW-0560">Oxidoreductase</keyword>
<organism evidence="4 5">
    <name type="scientific">Cyphellophora attinorum</name>
    <dbReference type="NCBI Taxonomy" id="1664694"/>
    <lineage>
        <taxon>Eukaryota</taxon>
        <taxon>Fungi</taxon>
        <taxon>Dikarya</taxon>
        <taxon>Ascomycota</taxon>
        <taxon>Pezizomycotina</taxon>
        <taxon>Eurotiomycetes</taxon>
        <taxon>Chaetothyriomycetidae</taxon>
        <taxon>Chaetothyriales</taxon>
        <taxon>Cyphellophoraceae</taxon>
        <taxon>Cyphellophora</taxon>
    </lineage>
</organism>
<dbReference type="SUPFAM" id="SSF51735">
    <property type="entry name" value="NAD(P)-binding Rossmann-fold domains"/>
    <property type="match status" value="1"/>
</dbReference>
<evidence type="ECO:0000256" key="3">
    <source>
        <dbReference type="RuleBase" id="RU000363"/>
    </source>
</evidence>
<dbReference type="EMBL" id="LFJN01000009">
    <property type="protein sequence ID" value="KPI41537.1"/>
    <property type="molecule type" value="Genomic_DNA"/>
</dbReference>
<evidence type="ECO:0000256" key="1">
    <source>
        <dbReference type="ARBA" id="ARBA00006484"/>
    </source>
</evidence>
<dbReference type="GO" id="GO:0016491">
    <property type="term" value="F:oxidoreductase activity"/>
    <property type="evidence" value="ECO:0007669"/>
    <property type="project" value="UniProtKB-KW"/>
</dbReference>
<dbReference type="OrthoDB" id="37659at2759"/>
<evidence type="ECO:0000313" key="5">
    <source>
        <dbReference type="Proteomes" id="UP000038010"/>
    </source>
</evidence>
<dbReference type="InterPro" id="IPR002347">
    <property type="entry name" value="SDR_fam"/>
</dbReference>
<dbReference type="PRINTS" id="PR00080">
    <property type="entry name" value="SDRFAMILY"/>
</dbReference>
<dbReference type="AlphaFoldDB" id="A0A0N1HBQ7"/>
<dbReference type="Proteomes" id="UP000038010">
    <property type="component" value="Unassembled WGS sequence"/>
</dbReference>
<evidence type="ECO:0000313" key="4">
    <source>
        <dbReference type="EMBL" id="KPI41537.1"/>
    </source>
</evidence>
<evidence type="ECO:0000256" key="2">
    <source>
        <dbReference type="ARBA" id="ARBA00023002"/>
    </source>
</evidence>